<protein>
    <submittedName>
        <fullName evidence="1">Uncharacterized protein</fullName>
    </submittedName>
</protein>
<evidence type="ECO:0000313" key="2">
    <source>
        <dbReference type="Proteomes" id="UP000593567"/>
    </source>
</evidence>
<gene>
    <name evidence="1" type="ORF">EB796_002567</name>
</gene>
<dbReference type="AlphaFoldDB" id="A0A7J7KKA0"/>
<proteinExistence type="predicted"/>
<name>A0A7J7KKA0_BUGNE</name>
<dbReference type="EMBL" id="VXIV02000302">
    <property type="protein sequence ID" value="KAF6039130.1"/>
    <property type="molecule type" value="Genomic_DNA"/>
</dbReference>
<sequence>MLKQITDFREIEQKNNVWSSIKIATFHKLNFYVAINIPTFDVQENTIPITTEAFILANYRNRQKFYLKLNLIKNVFTSILITTVDYIKLFQVTEQL</sequence>
<accession>A0A7J7KKA0</accession>
<evidence type="ECO:0000313" key="1">
    <source>
        <dbReference type="EMBL" id="KAF6039130.1"/>
    </source>
</evidence>
<reference evidence="1" key="1">
    <citation type="submission" date="2020-06" db="EMBL/GenBank/DDBJ databases">
        <title>Draft genome of Bugula neritina, a colonial animal packing powerful symbionts and potential medicines.</title>
        <authorList>
            <person name="Rayko M."/>
        </authorList>
    </citation>
    <scope>NUCLEOTIDE SEQUENCE [LARGE SCALE GENOMIC DNA]</scope>
    <source>
        <strain evidence="1">Kwan_BN1</strain>
    </source>
</reference>
<keyword evidence="2" id="KW-1185">Reference proteome</keyword>
<comment type="caution">
    <text evidence="1">The sequence shown here is derived from an EMBL/GenBank/DDBJ whole genome shotgun (WGS) entry which is preliminary data.</text>
</comment>
<organism evidence="1 2">
    <name type="scientific">Bugula neritina</name>
    <name type="common">Brown bryozoan</name>
    <name type="synonym">Sertularia neritina</name>
    <dbReference type="NCBI Taxonomy" id="10212"/>
    <lineage>
        <taxon>Eukaryota</taxon>
        <taxon>Metazoa</taxon>
        <taxon>Spiralia</taxon>
        <taxon>Lophotrochozoa</taxon>
        <taxon>Bryozoa</taxon>
        <taxon>Gymnolaemata</taxon>
        <taxon>Cheilostomatida</taxon>
        <taxon>Flustrina</taxon>
        <taxon>Buguloidea</taxon>
        <taxon>Bugulidae</taxon>
        <taxon>Bugula</taxon>
    </lineage>
</organism>
<dbReference type="Proteomes" id="UP000593567">
    <property type="component" value="Unassembled WGS sequence"/>
</dbReference>